<dbReference type="InterPro" id="IPR017927">
    <property type="entry name" value="FAD-bd_FR_type"/>
</dbReference>
<dbReference type="InterPro" id="IPR050415">
    <property type="entry name" value="MRET"/>
</dbReference>
<dbReference type="Pfam" id="PF00970">
    <property type="entry name" value="FAD_binding_6"/>
    <property type="match status" value="1"/>
</dbReference>
<evidence type="ECO:0000313" key="4">
    <source>
        <dbReference type="EMBL" id="RCI70758.1"/>
    </source>
</evidence>
<dbReference type="PANTHER" id="PTHR47354:SF5">
    <property type="entry name" value="PROTEIN RFBI"/>
    <property type="match status" value="1"/>
</dbReference>
<reference evidence="4 5" key="1">
    <citation type="submission" date="2018-07" db="EMBL/GenBank/DDBJ databases">
        <title>Mechanisms of high-level aminoglycoside resistance among Gram-negative pathogens in Brazil.</title>
        <authorList>
            <person name="Ballaben A.S."/>
            <person name="Darini A.L.C."/>
            <person name="Doi Y."/>
        </authorList>
    </citation>
    <scope>NUCLEOTIDE SEQUENCE [LARGE SCALE GENOMIC DNA]</scope>
    <source>
        <strain evidence="4 5">B2-305</strain>
    </source>
</reference>
<dbReference type="PROSITE" id="PS51085">
    <property type="entry name" value="2FE2S_FER_2"/>
    <property type="match status" value="1"/>
</dbReference>
<accession>A0A367M077</accession>
<dbReference type="InterPro" id="IPR008333">
    <property type="entry name" value="Cbr1-like_FAD-bd_dom"/>
</dbReference>
<dbReference type="PRINTS" id="PR00410">
    <property type="entry name" value="PHEHYDRXLASE"/>
</dbReference>
<evidence type="ECO:0000259" key="3">
    <source>
        <dbReference type="PROSITE" id="PS51384"/>
    </source>
</evidence>
<keyword evidence="4" id="KW-0560">Oxidoreductase</keyword>
<dbReference type="PROSITE" id="PS51384">
    <property type="entry name" value="FAD_FR"/>
    <property type="match status" value="1"/>
</dbReference>
<dbReference type="Pfam" id="PF00111">
    <property type="entry name" value="Fer2"/>
    <property type="match status" value="1"/>
</dbReference>
<dbReference type="SUPFAM" id="SSF63380">
    <property type="entry name" value="Riboflavin synthase domain-like"/>
    <property type="match status" value="1"/>
</dbReference>
<dbReference type="EMBL" id="QORE01001849">
    <property type="protein sequence ID" value="RCI70758.1"/>
    <property type="molecule type" value="Genomic_DNA"/>
</dbReference>
<dbReference type="Gene3D" id="2.40.30.10">
    <property type="entry name" value="Translation factors"/>
    <property type="match status" value="1"/>
</dbReference>
<keyword evidence="1" id="KW-0479">Metal-binding</keyword>
<dbReference type="CDD" id="cd00207">
    <property type="entry name" value="fer2"/>
    <property type="match status" value="1"/>
</dbReference>
<organism evidence="4 5">
    <name type="scientific">Pseudomonas aeruginosa</name>
    <dbReference type="NCBI Taxonomy" id="287"/>
    <lineage>
        <taxon>Bacteria</taxon>
        <taxon>Pseudomonadati</taxon>
        <taxon>Pseudomonadota</taxon>
        <taxon>Gammaproteobacteria</taxon>
        <taxon>Pseudomonadales</taxon>
        <taxon>Pseudomonadaceae</taxon>
        <taxon>Pseudomonas</taxon>
    </lineage>
</organism>
<dbReference type="InterPro" id="IPR012675">
    <property type="entry name" value="Beta-grasp_dom_sf"/>
</dbReference>
<evidence type="ECO:0000313" key="5">
    <source>
        <dbReference type="Proteomes" id="UP000253594"/>
    </source>
</evidence>
<evidence type="ECO:0000259" key="2">
    <source>
        <dbReference type="PROSITE" id="PS51085"/>
    </source>
</evidence>
<keyword evidence="4" id="KW-0223">Dioxygenase</keyword>
<name>A0A367M077_PSEAI</name>
<proteinExistence type="predicted"/>
<keyword evidence="1" id="KW-0408">Iron</keyword>
<dbReference type="Gene3D" id="3.10.20.30">
    <property type="match status" value="1"/>
</dbReference>
<comment type="caution">
    <text evidence="4">The sequence shown here is derived from an EMBL/GenBank/DDBJ whole genome shotgun (WGS) entry which is preliminary data.</text>
</comment>
<dbReference type="PROSITE" id="PS00197">
    <property type="entry name" value="2FE2S_FER_1"/>
    <property type="match status" value="1"/>
</dbReference>
<dbReference type="GO" id="GO:0051213">
    <property type="term" value="F:dioxygenase activity"/>
    <property type="evidence" value="ECO:0007669"/>
    <property type="project" value="UniProtKB-KW"/>
</dbReference>
<dbReference type="PANTHER" id="PTHR47354">
    <property type="entry name" value="NADH OXIDOREDUCTASE HCR"/>
    <property type="match status" value="1"/>
</dbReference>
<dbReference type="SUPFAM" id="SSF54292">
    <property type="entry name" value="2Fe-2S ferredoxin-like"/>
    <property type="match status" value="1"/>
</dbReference>
<evidence type="ECO:0000256" key="1">
    <source>
        <dbReference type="ARBA" id="ARBA00023014"/>
    </source>
</evidence>
<dbReference type="Proteomes" id="UP000253594">
    <property type="component" value="Unassembled WGS sequence"/>
</dbReference>
<keyword evidence="1" id="KW-0411">Iron-sulfur</keyword>
<feature type="domain" description="FAD-binding FR-type" evidence="3">
    <location>
        <begin position="104"/>
        <end position="206"/>
    </location>
</feature>
<feature type="domain" description="2Fe-2S ferredoxin-type" evidence="2">
    <location>
        <begin position="3"/>
        <end position="98"/>
    </location>
</feature>
<dbReference type="InterPro" id="IPR017938">
    <property type="entry name" value="Riboflavin_synthase-like_b-brl"/>
</dbReference>
<feature type="non-terminal residue" evidence="4">
    <location>
        <position position="221"/>
    </location>
</feature>
<protein>
    <submittedName>
        <fullName evidence="4">Anthranilate 1,2-dioxygenase electron transfer component AntC</fullName>
    </submittedName>
</protein>
<gene>
    <name evidence="4" type="ORF">DT376_32800</name>
</gene>
<sequence length="221" mass="24141">MNHKVALSFADGKTLFLPVGHDDLLLDAALRHGINLPLDCREGVCGTCMGRCEAGSYSLDYADEDTLSAADLEQRKVLACQPRVRSDAAFYFDFASTLCHAAAAQAHSGVVRELRLLSEDTALLRLDAGAAGRQLDFLPGQYARLQVPGSDCRRAYSFANRPKPQNHLQFLIRLLPGGAMSDYLRQGCRVGDEIRFEAPLGTFYLRQVERPLLLVAGGTGL</sequence>
<dbReference type="NCBIfam" id="NF008822">
    <property type="entry name" value="PRK11872.1"/>
    <property type="match status" value="1"/>
</dbReference>
<dbReference type="InterPro" id="IPR001041">
    <property type="entry name" value="2Fe-2S_ferredoxin-type"/>
</dbReference>
<dbReference type="GO" id="GO:0051537">
    <property type="term" value="F:2 iron, 2 sulfur cluster binding"/>
    <property type="evidence" value="ECO:0007669"/>
    <property type="project" value="InterPro"/>
</dbReference>
<dbReference type="InterPro" id="IPR006058">
    <property type="entry name" value="2Fe2S_fd_BS"/>
</dbReference>
<dbReference type="InterPro" id="IPR036010">
    <property type="entry name" value="2Fe-2S_ferredoxin-like_sf"/>
</dbReference>
<dbReference type="AlphaFoldDB" id="A0A367M077"/>